<dbReference type="EMBL" id="MGKO01000013">
    <property type="protein sequence ID" value="OGN27307.1"/>
    <property type="molecule type" value="Genomic_DNA"/>
</dbReference>
<protein>
    <recommendedName>
        <fullName evidence="2">PKD domain-containing protein</fullName>
    </recommendedName>
</protein>
<feature type="domain" description="PKD" evidence="2">
    <location>
        <begin position="827"/>
        <end position="881"/>
    </location>
</feature>
<dbReference type="SMART" id="SM00089">
    <property type="entry name" value="PKD"/>
    <property type="match status" value="1"/>
</dbReference>
<dbReference type="Proteomes" id="UP000178444">
    <property type="component" value="Unassembled WGS sequence"/>
</dbReference>
<dbReference type="SUPFAM" id="SSF49299">
    <property type="entry name" value="PKD domain"/>
    <property type="match status" value="1"/>
</dbReference>
<dbReference type="InterPro" id="IPR022409">
    <property type="entry name" value="PKD/Chitinase_dom"/>
</dbReference>
<accession>A0A1F8GPE9</accession>
<dbReference type="PROSITE" id="PS50093">
    <property type="entry name" value="PKD"/>
    <property type="match status" value="1"/>
</dbReference>
<evidence type="ECO:0000313" key="3">
    <source>
        <dbReference type="EMBL" id="OGN27307.1"/>
    </source>
</evidence>
<dbReference type="InterPro" id="IPR013783">
    <property type="entry name" value="Ig-like_fold"/>
</dbReference>
<feature type="region of interest" description="Disordered" evidence="1">
    <location>
        <begin position="827"/>
        <end position="846"/>
    </location>
</feature>
<feature type="region of interest" description="Disordered" evidence="1">
    <location>
        <begin position="1"/>
        <end position="25"/>
    </location>
</feature>
<proteinExistence type="predicted"/>
<dbReference type="Pfam" id="PF18911">
    <property type="entry name" value="PKD_4"/>
    <property type="match status" value="1"/>
</dbReference>
<reference evidence="3 4" key="1">
    <citation type="journal article" date="2016" name="Nat. Commun.">
        <title>Thousands of microbial genomes shed light on interconnected biogeochemical processes in an aquifer system.</title>
        <authorList>
            <person name="Anantharaman K."/>
            <person name="Brown C.T."/>
            <person name="Hug L.A."/>
            <person name="Sharon I."/>
            <person name="Castelle C.J."/>
            <person name="Probst A.J."/>
            <person name="Thomas B.C."/>
            <person name="Singh A."/>
            <person name="Wilkins M.J."/>
            <person name="Karaoz U."/>
            <person name="Brodie E.L."/>
            <person name="Williams K.H."/>
            <person name="Hubbard S.S."/>
            <person name="Banfield J.F."/>
        </authorList>
    </citation>
    <scope>NUCLEOTIDE SEQUENCE [LARGE SCALE GENOMIC DNA]</scope>
</reference>
<dbReference type="InterPro" id="IPR000601">
    <property type="entry name" value="PKD_dom"/>
</dbReference>
<dbReference type="CDD" id="cd00146">
    <property type="entry name" value="PKD"/>
    <property type="match status" value="1"/>
</dbReference>
<dbReference type="AlphaFoldDB" id="A0A1F8GPE9"/>
<evidence type="ECO:0000256" key="1">
    <source>
        <dbReference type="SAM" id="MobiDB-lite"/>
    </source>
</evidence>
<dbReference type="InterPro" id="IPR035986">
    <property type="entry name" value="PKD_dom_sf"/>
</dbReference>
<evidence type="ECO:0000259" key="2">
    <source>
        <dbReference type="PROSITE" id="PS50093"/>
    </source>
</evidence>
<sequence length="887" mass="92660">MGWQKTDVIEPDCDANTEGDQPCSDEGEPYNYIYIGTFTISSIPQATIQVKSNIPSSGDITGPNNFSYSIVSDNQTVSFSDKPAGSYTINPYNINCYDKSVSPSTTQNVSNGGTILFTVTYTNNGSCGGNSPPTVGLTFNGQSGTATITQSGSGTLTWMVGGGAADSCSASGGWSGSKSVSGGSENSGTINSSPTTFIIYCSNVYGSDQSTVTVSFTGQPPVYGCTDPSASNYNSSATADDGSCTYPQNNNLPYGAVDNNALPQDTTQCTMYGWGYDPDTPNTATTIKVYADGTAAGNLVDSFSASNYRGDLQAAGMGNGNHGFIRSAPGSLYNGTHTLYFKVVDTSTSQTVDFGNYSYNFFNCQDHPPIGTVDSSDSNDPPAEPNCTYFGGWAYDPDKSSQSIDVHVYDADDPNNLVFIGALTANGSRPDVNSALGITGNHGYTGTTPADFKDGTLHRGYVYAIGIDSAGNHTGSTANQYIGDFTAKCPNAAVDLKVKKQGTGDGSLTNGPLTINYYDSATLNWATTNANTCTASNGWSGSKAANGAEDQWNITASKTFNISCQGNYGPAATDSVTVNVNAAGAPTCDLTIDNTTLAWNNTGTTLRWTSSGTPLTTALNASGNWSGSKTPLSSGSQGTGHLEPGTYTYQLTATGPGGQTSCAAGAGVSVNVSAPTPTVTANDPQGPDYCVSGPTETISWSYTDPSGSPQTKYQVLVSNTGNFNNPMWDSCNNAQGINTCATGNSATSISIPNGVLQFNVTYKARIQIWNSYNAASNQVVTNSWKTPSYAYPQTSFAWTPDRPQKNNPIQFTDGTVFGGGNTNSREWSWSFGDGGTSSGQSPNHTYTTESGYTVTLTTTDAANQSCSISHSLEVQKPIPHIKEVAPR</sequence>
<organism evidence="3 4">
    <name type="scientific">Candidatus Yanofskybacteria bacterium RIFCSPLOWO2_01_FULL_49_17</name>
    <dbReference type="NCBI Taxonomy" id="1802700"/>
    <lineage>
        <taxon>Bacteria</taxon>
        <taxon>Candidatus Yanofskyibacteriota</taxon>
    </lineage>
</organism>
<name>A0A1F8GPE9_9BACT</name>
<feature type="compositionally biased region" description="Acidic residues" evidence="1">
    <location>
        <begin position="9"/>
        <end position="25"/>
    </location>
</feature>
<comment type="caution">
    <text evidence="3">The sequence shown here is derived from an EMBL/GenBank/DDBJ whole genome shotgun (WGS) entry which is preliminary data.</text>
</comment>
<dbReference type="Gene3D" id="2.60.40.10">
    <property type="entry name" value="Immunoglobulins"/>
    <property type="match status" value="2"/>
</dbReference>
<gene>
    <name evidence="3" type="ORF">A2941_00410</name>
</gene>
<evidence type="ECO:0000313" key="4">
    <source>
        <dbReference type="Proteomes" id="UP000178444"/>
    </source>
</evidence>